<dbReference type="GO" id="GO:0016020">
    <property type="term" value="C:membrane"/>
    <property type="evidence" value="ECO:0007669"/>
    <property type="project" value="UniProtKB-SubCell"/>
</dbReference>
<reference evidence="4 5" key="2">
    <citation type="journal article" date="2014" name="PLoS ONE">
        <title>Evolution of mitochondria reconstructed from the energy metabolism of living bacteria.</title>
        <authorList>
            <person name="Degli Esposti M."/>
            <person name="Chouaia B."/>
            <person name="Comandatore F."/>
            <person name="Crotti E."/>
            <person name="Sassera D."/>
            <person name="Lievens P.M."/>
            <person name="Daffonchio D."/>
            <person name="Bandi C."/>
        </authorList>
    </citation>
    <scope>NUCLEOTIDE SEQUENCE [LARGE SCALE GENOMIC DNA]</scope>
    <source>
        <strain evidence="5">AM169</strain>
    </source>
</reference>
<evidence type="ECO:0008006" key="6">
    <source>
        <dbReference type="Google" id="ProtNLM"/>
    </source>
</evidence>
<evidence type="ECO:0000313" key="5">
    <source>
        <dbReference type="Proteomes" id="UP000027590"/>
    </source>
</evidence>
<dbReference type="EMBL" id="CBLY010000002">
    <property type="protein sequence ID" value="CDG32941.1"/>
    <property type="molecule type" value="Genomic_DNA"/>
</dbReference>
<dbReference type="AlphaFoldDB" id="A0A7U7J0D0"/>
<organism evidence="4 5">
    <name type="scientific">Parasaccharibacter apium</name>
    <dbReference type="NCBI Taxonomy" id="1510841"/>
    <lineage>
        <taxon>Bacteria</taxon>
        <taxon>Pseudomonadati</taxon>
        <taxon>Pseudomonadota</taxon>
        <taxon>Alphaproteobacteria</taxon>
        <taxon>Acetobacterales</taxon>
        <taxon>Acetobacteraceae</taxon>
        <taxon>Parasaccharibacter</taxon>
    </lineage>
</organism>
<dbReference type="PANTHER" id="PTHR21461:SF69">
    <property type="entry name" value="GLYCOSYLTRANSFERASE FAMILY 92 PROTEIN"/>
    <property type="match status" value="1"/>
</dbReference>
<dbReference type="PANTHER" id="PTHR21461">
    <property type="entry name" value="GLYCOSYLTRANSFERASE FAMILY 92 PROTEIN"/>
    <property type="match status" value="1"/>
</dbReference>
<evidence type="ECO:0000256" key="2">
    <source>
        <dbReference type="ARBA" id="ARBA00022692"/>
    </source>
</evidence>
<dbReference type="SUPFAM" id="SSF53448">
    <property type="entry name" value="Nucleotide-diphospho-sugar transferases"/>
    <property type="match status" value="1"/>
</dbReference>
<evidence type="ECO:0000313" key="4">
    <source>
        <dbReference type="EMBL" id="CDG32941.1"/>
    </source>
</evidence>
<dbReference type="GO" id="GO:0016757">
    <property type="term" value="F:glycosyltransferase activity"/>
    <property type="evidence" value="ECO:0007669"/>
    <property type="project" value="TreeGrafter"/>
</dbReference>
<keyword evidence="2" id="KW-0812">Transmembrane</keyword>
<evidence type="ECO:0000256" key="3">
    <source>
        <dbReference type="ARBA" id="ARBA00022989"/>
    </source>
</evidence>
<comment type="caution">
    <text evidence="4">The sequence shown here is derived from an EMBL/GenBank/DDBJ whole genome shotgun (WGS) entry which is preliminary data.</text>
</comment>
<dbReference type="InterPro" id="IPR029044">
    <property type="entry name" value="Nucleotide-diphossugar_trans"/>
</dbReference>
<evidence type="ECO:0000256" key="1">
    <source>
        <dbReference type="ARBA" id="ARBA00004167"/>
    </source>
</evidence>
<dbReference type="Proteomes" id="UP000027590">
    <property type="component" value="Unassembled WGS sequence"/>
</dbReference>
<reference evidence="4 5" key="1">
    <citation type="journal article" date="2014" name="Genome Biol. Evol.">
        <title>Acetic acid bacteria genomes reveal functional traits for adaptation to life in insect guts.</title>
        <authorList>
            <person name="Chouaia B."/>
            <person name="Gaiarsa S."/>
            <person name="Crotti E."/>
            <person name="Comandatore F."/>
            <person name="Degli Esposti M."/>
            <person name="Ricci I."/>
            <person name="Alma A."/>
            <person name="Favia G."/>
            <person name="Bandi C."/>
            <person name="Daffonchio D."/>
        </authorList>
    </citation>
    <scope>NUCLEOTIDE SEQUENCE [LARGE SCALE GENOMIC DNA]</scope>
    <source>
        <strain evidence="5">AM169</strain>
    </source>
</reference>
<gene>
    <name evidence="4" type="ORF">SACS_0203</name>
</gene>
<sequence length="508" mass="57451">MKTALVGIVKNEAHDILYWLAWHALLGVDSFILFDDDSDDGTRDLITAASLHWDVRLFHIREHSLDLSSQDHAERQRQVYLDALSAIAMDEQSYDWVGFLDTDEYVRLYAHETLPEFLESLPADAGAVALHWQVYGHDNHITTPSLPPFHSFSRHSTAGEAINRHVKSFIRPHCWKKGKWVNVHYFALAEGRYVTSSGAPVAWSAVPGITVGYPDWAVASLMHFQRRSLEQFVKRVLNRKDLQLTLSDHQLAQWNDIEDTVPREKTSDVLRWVRPVITAGAMTVLEEMRRQHPPIPGLTPPSTRQNPAGFRVFSLHPKDARHPGLVNDLLQDLGSAEQQGGEFQLFLIQSLIHPEAAFLFGLDEKDRIRDFFILHDGRLTGLPRYDILPVIEQTAIALRQHGGQKRFLCSPPTEPMAPDRQAVSLWECFITIPQETTPSGASWLSLSPFNLLEMALGAPTFTLDTISTLTAIDRETTVWLLPLLALHLQAPQYRELHSHLGALAPFIL</sequence>
<keyword evidence="3" id="KW-1133">Transmembrane helix</keyword>
<dbReference type="GO" id="GO:0005737">
    <property type="term" value="C:cytoplasm"/>
    <property type="evidence" value="ECO:0007669"/>
    <property type="project" value="TreeGrafter"/>
</dbReference>
<dbReference type="Pfam" id="PF13704">
    <property type="entry name" value="Glyco_tranf_2_4"/>
    <property type="match status" value="1"/>
</dbReference>
<comment type="subcellular location">
    <subcellularLocation>
        <location evidence="1">Membrane</location>
        <topology evidence="1">Single-pass membrane protein</topology>
    </subcellularLocation>
</comment>
<keyword evidence="3" id="KW-0472">Membrane</keyword>
<accession>A0A7U7J0D0</accession>
<dbReference type="RefSeq" id="WP_043558002.1">
    <property type="nucleotide sequence ID" value="NZ_CBLY010000002.1"/>
</dbReference>
<name>A0A7U7J0D0_9PROT</name>
<protein>
    <recommendedName>
        <fullName evidence="6">Glycosyltransferase family 2 protein</fullName>
    </recommendedName>
</protein>
<proteinExistence type="predicted"/>